<keyword evidence="11" id="KW-1185">Reference proteome</keyword>
<evidence type="ECO:0000256" key="2">
    <source>
        <dbReference type="ARBA" id="ARBA00004863"/>
    </source>
</evidence>
<keyword evidence="7 9" id="KW-1133">Transmembrane helix</keyword>
<feature type="transmembrane region" description="Helical" evidence="9">
    <location>
        <begin position="157"/>
        <end position="176"/>
    </location>
</feature>
<keyword evidence="5 10" id="KW-0808">Transferase</keyword>
<dbReference type="InterPro" id="IPR026046">
    <property type="entry name" value="UBIAD1"/>
</dbReference>
<feature type="transmembrane region" description="Helical" evidence="9">
    <location>
        <begin position="182"/>
        <end position="201"/>
    </location>
</feature>
<dbReference type="GO" id="GO:0016020">
    <property type="term" value="C:membrane"/>
    <property type="evidence" value="ECO:0007669"/>
    <property type="project" value="UniProtKB-SubCell"/>
</dbReference>
<evidence type="ECO:0000256" key="3">
    <source>
        <dbReference type="ARBA" id="ARBA00022428"/>
    </source>
</evidence>
<feature type="transmembrane region" description="Helical" evidence="9">
    <location>
        <begin position="222"/>
        <end position="242"/>
    </location>
</feature>
<reference evidence="11" key="1">
    <citation type="submission" date="2016-10" db="EMBL/GenBank/DDBJ databases">
        <authorList>
            <person name="Varghese N."/>
            <person name="Submissions S."/>
        </authorList>
    </citation>
    <scope>NUCLEOTIDE SEQUENCE [LARGE SCALE GENOMIC DNA]</scope>
    <source>
        <strain evidence="11">DSM 25927</strain>
    </source>
</reference>
<keyword evidence="6 9" id="KW-0812">Transmembrane</keyword>
<comment type="pathway">
    <text evidence="2">Quinol/quinone metabolism; menaquinone biosynthesis.</text>
</comment>
<gene>
    <name evidence="10" type="ORF">SAMN04488038_102210</name>
</gene>
<dbReference type="Pfam" id="PF01040">
    <property type="entry name" value="UbiA"/>
    <property type="match status" value="1"/>
</dbReference>
<dbReference type="AlphaFoldDB" id="A0A1H9BUL4"/>
<dbReference type="PANTHER" id="PTHR13929:SF0">
    <property type="entry name" value="UBIA PRENYLTRANSFERASE DOMAIN-CONTAINING PROTEIN 1"/>
    <property type="match status" value="1"/>
</dbReference>
<proteinExistence type="predicted"/>
<dbReference type="GO" id="GO:0009234">
    <property type="term" value="P:menaquinone biosynthetic process"/>
    <property type="evidence" value="ECO:0007669"/>
    <property type="project" value="UniProtKB-UniPathway"/>
</dbReference>
<protein>
    <submittedName>
        <fullName evidence="10">1,4-dihydroxy-2-naphthoate octaprenyltransferase</fullName>
    </submittedName>
</protein>
<name>A0A1H9BUL4_9GAMM</name>
<dbReference type="InterPro" id="IPR044878">
    <property type="entry name" value="UbiA_sf"/>
</dbReference>
<feature type="transmembrane region" description="Helical" evidence="9">
    <location>
        <begin position="104"/>
        <end position="125"/>
    </location>
</feature>
<feature type="transmembrane region" description="Helical" evidence="9">
    <location>
        <begin position="248"/>
        <end position="269"/>
    </location>
</feature>
<dbReference type="CDD" id="cd13962">
    <property type="entry name" value="PT_UbiA_UBIAD1"/>
    <property type="match status" value="1"/>
</dbReference>
<evidence type="ECO:0000256" key="4">
    <source>
        <dbReference type="ARBA" id="ARBA00022475"/>
    </source>
</evidence>
<organism evidence="10 11">
    <name type="scientific">Solimonas aquatica</name>
    <dbReference type="NCBI Taxonomy" id="489703"/>
    <lineage>
        <taxon>Bacteria</taxon>
        <taxon>Pseudomonadati</taxon>
        <taxon>Pseudomonadota</taxon>
        <taxon>Gammaproteobacteria</taxon>
        <taxon>Nevskiales</taxon>
        <taxon>Nevskiaceae</taxon>
        <taxon>Solimonas</taxon>
    </lineage>
</organism>
<keyword evidence="4" id="KW-1003">Cell membrane</keyword>
<evidence type="ECO:0000256" key="9">
    <source>
        <dbReference type="SAM" id="Phobius"/>
    </source>
</evidence>
<evidence type="ECO:0000313" key="11">
    <source>
        <dbReference type="Proteomes" id="UP000199233"/>
    </source>
</evidence>
<keyword evidence="3" id="KW-0474">Menaquinone biosynthesis</keyword>
<sequence length="307" mass="32475">MALELSATAEPPGWRAWLGPIRPAFLLLSICCVLLGAAVVHWTRGGVDWQRLGLVMAGALLAHAAVNAFNEWADFQNGLDARTTRTPFSGGSGTLPRHPQLAPYALSLAIAALLLCAAIGVYLLWQEGPALLPLGLSGLALVLSYSFWLVQRPWLCLIAPGLGVGPLMVVGTTLALGAPHSAAAWAASLPPFFLGNGLLLLNQFPDLEADRWAGRRNLPIVYGRRVAAGVYLLLLLAAFAALPLAVLAGWLPVPALLGLLSLPLAVFAGRRVWHAPDRIETLLPAMACNVALNLAMPLLLALGLWLS</sequence>
<evidence type="ECO:0000313" key="10">
    <source>
        <dbReference type="EMBL" id="SEP92008.1"/>
    </source>
</evidence>
<feature type="transmembrane region" description="Helical" evidence="9">
    <location>
        <begin position="281"/>
        <end position="306"/>
    </location>
</feature>
<evidence type="ECO:0000256" key="5">
    <source>
        <dbReference type="ARBA" id="ARBA00022679"/>
    </source>
</evidence>
<dbReference type="STRING" id="489703.SAMN04488038_102210"/>
<dbReference type="GO" id="GO:0004659">
    <property type="term" value="F:prenyltransferase activity"/>
    <property type="evidence" value="ECO:0007669"/>
    <property type="project" value="InterPro"/>
</dbReference>
<comment type="subcellular location">
    <subcellularLocation>
        <location evidence="1">Membrane</location>
        <topology evidence="1">Multi-pass membrane protein</topology>
    </subcellularLocation>
</comment>
<dbReference type="InterPro" id="IPR000537">
    <property type="entry name" value="UbiA_prenyltransferase"/>
</dbReference>
<evidence type="ECO:0000256" key="6">
    <source>
        <dbReference type="ARBA" id="ARBA00022692"/>
    </source>
</evidence>
<evidence type="ECO:0000256" key="7">
    <source>
        <dbReference type="ARBA" id="ARBA00022989"/>
    </source>
</evidence>
<dbReference type="GO" id="GO:0042371">
    <property type="term" value="P:vitamin K biosynthetic process"/>
    <property type="evidence" value="ECO:0007669"/>
    <property type="project" value="TreeGrafter"/>
</dbReference>
<dbReference type="PANTHER" id="PTHR13929">
    <property type="entry name" value="1,4-DIHYDROXY-2-NAPHTHOATE OCTAPRENYLTRANSFERASE"/>
    <property type="match status" value="1"/>
</dbReference>
<dbReference type="RefSeq" id="WP_093282199.1">
    <property type="nucleotide sequence ID" value="NZ_FOFS01000002.1"/>
</dbReference>
<keyword evidence="8 9" id="KW-0472">Membrane</keyword>
<dbReference type="Proteomes" id="UP000199233">
    <property type="component" value="Unassembled WGS sequence"/>
</dbReference>
<dbReference type="UniPathway" id="UPA00079"/>
<evidence type="ECO:0000256" key="1">
    <source>
        <dbReference type="ARBA" id="ARBA00004141"/>
    </source>
</evidence>
<dbReference type="Gene3D" id="1.10.357.140">
    <property type="entry name" value="UbiA prenyltransferase"/>
    <property type="match status" value="1"/>
</dbReference>
<dbReference type="OrthoDB" id="3344514at2"/>
<feature type="transmembrane region" description="Helical" evidence="9">
    <location>
        <begin position="24"/>
        <end position="43"/>
    </location>
</feature>
<dbReference type="PIRSF" id="PIRSF005355">
    <property type="entry name" value="UBIAD1"/>
    <property type="match status" value="1"/>
</dbReference>
<evidence type="ECO:0000256" key="8">
    <source>
        <dbReference type="ARBA" id="ARBA00023136"/>
    </source>
</evidence>
<dbReference type="EMBL" id="FOFS01000002">
    <property type="protein sequence ID" value="SEP92008.1"/>
    <property type="molecule type" value="Genomic_DNA"/>
</dbReference>
<feature type="transmembrane region" description="Helical" evidence="9">
    <location>
        <begin position="131"/>
        <end position="150"/>
    </location>
</feature>
<accession>A0A1H9BUL4</accession>